<dbReference type="EMBL" id="LAZR01021598">
    <property type="protein sequence ID" value="KKL84804.1"/>
    <property type="molecule type" value="Genomic_DNA"/>
</dbReference>
<protein>
    <submittedName>
        <fullName evidence="1">Uncharacterized protein</fullName>
    </submittedName>
</protein>
<dbReference type="AlphaFoldDB" id="A0A0F9FEM0"/>
<evidence type="ECO:0000313" key="1">
    <source>
        <dbReference type="EMBL" id="KKL84804.1"/>
    </source>
</evidence>
<name>A0A0F9FEM0_9ZZZZ</name>
<organism evidence="1">
    <name type="scientific">marine sediment metagenome</name>
    <dbReference type="NCBI Taxonomy" id="412755"/>
    <lineage>
        <taxon>unclassified sequences</taxon>
        <taxon>metagenomes</taxon>
        <taxon>ecological metagenomes</taxon>
    </lineage>
</organism>
<proteinExistence type="predicted"/>
<reference evidence="1" key="1">
    <citation type="journal article" date="2015" name="Nature">
        <title>Complex archaea that bridge the gap between prokaryotes and eukaryotes.</title>
        <authorList>
            <person name="Spang A."/>
            <person name="Saw J.H."/>
            <person name="Jorgensen S.L."/>
            <person name="Zaremba-Niedzwiedzka K."/>
            <person name="Martijn J."/>
            <person name="Lind A.E."/>
            <person name="van Eijk R."/>
            <person name="Schleper C."/>
            <person name="Guy L."/>
            <person name="Ettema T.J."/>
        </authorList>
    </citation>
    <scope>NUCLEOTIDE SEQUENCE</scope>
</reference>
<accession>A0A0F9FEM0</accession>
<sequence length="59" mass="6148">MKFGGLLLGILVLVVAMVGLLCDRDAAPPTLTPTPVPTATTGKTRALNLGFVNPLEYLP</sequence>
<gene>
    <name evidence="1" type="ORF">LCGC14_1961090</name>
</gene>
<comment type="caution">
    <text evidence="1">The sequence shown here is derived from an EMBL/GenBank/DDBJ whole genome shotgun (WGS) entry which is preliminary data.</text>
</comment>